<accession>A0A3E4N1R7</accession>
<comment type="caution">
    <text evidence="1">The sequence shown here is derived from an EMBL/GenBank/DDBJ whole genome shotgun (WGS) entry which is preliminary data.</text>
</comment>
<dbReference type="EMBL" id="QSQT01000013">
    <property type="protein sequence ID" value="RGK55963.1"/>
    <property type="molecule type" value="Genomic_DNA"/>
</dbReference>
<name>A0A3E4N1R7_9BACT</name>
<dbReference type="AlphaFoldDB" id="A0A3E4N1R7"/>
<gene>
    <name evidence="1" type="ORF">DXD04_08175</name>
</gene>
<protein>
    <recommendedName>
        <fullName evidence="3">Energy transducer TonB</fullName>
    </recommendedName>
</protein>
<dbReference type="Proteomes" id="UP000260862">
    <property type="component" value="Unassembled WGS sequence"/>
</dbReference>
<evidence type="ECO:0000313" key="1">
    <source>
        <dbReference type="EMBL" id="RGK55963.1"/>
    </source>
</evidence>
<evidence type="ECO:0000313" key="2">
    <source>
        <dbReference type="Proteomes" id="UP000260862"/>
    </source>
</evidence>
<reference evidence="1 2" key="1">
    <citation type="submission" date="2018-08" db="EMBL/GenBank/DDBJ databases">
        <title>A genome reference for cultivated species of the human gut microbiota.</title>
        <authorList>
            <person name="Zou Y."/>
            <person name="Xue W."/>
            <person name="Luo G."/>
        </authorList>
    </citation>
    <scope>NUCLEOTIDE SEQUENCE [LARGE SCALE GENOMIC DNA]</scope>
    <source>
        <strain evidence="1 2">TF10-3AC</strain>
    </source>
</reference>
<keyword evidence="2" id="KW-1185">Reference proteome</keyword>
<evidence type="ECO:0008006" key="3">
    <source>
        <dbReference type="Google" id="ProtNLM"/>
    </source>
</evidence>
<proteinExistence type="predicted"/>
<organism evidence="1 2">
    <name type="scientific">Phocaeicola plebeius</name>
    <dbReference type="NCBI Taxonomy" id="310297"/>
    <lineage>
        <taxon>Bacteria</taxon>
        <taxon>Pseudomonadati</taxon>
        <taxon>Bacteroidota</taxon>
        <taxon>Bacteroidia</taxon>
        <taxon>Bacteroidales</taxon>
        <taxon>Bacteroidaceae</taxon>
        <taxon>Phocaeicola</taxon>
    </lineage>
</organism>
<sequence length="443" mass="50866">MYVCVLSFSTGVAQVVDTARWDLNRISSWMLTQIQYPEDAYKYHTAGIEQLCLSVAWDGRVFVSSRFSTLNPAFEREIERVVRRAPRCNTPLLDIEDANKYMWIDFYEFLPEEKRREVERISLYMPPRFASEGQVLRPFNGRENFMEWICARMSASGVVTEDTLSIEYTVNEKGCVCDVEVAGGDAVMVGKVKQIMEESPRWRPAKTVDKRDIAVTWHDCLIARSRGAKGEKSVYIPYLKDVYANTHTSPSDVEKVILNPEIPPVYQGERSFLGDLATPFKDLLQQKKINEDYSVAGSFVIEKNGKASNIHFDSLPDFEGLNADSILRTSIGCMDWVAAHQGGSPVRTKYSFAFVGHKKSVRVLVEPDYKVYGKHFIHLQANPAKMPYGYILNNGDIYAYPFTTSGMFDYRSYYKGLFYYHQMQGKGNLSDKYLQQVYRRYVR</sequence>